<feature type="compositionally biased region" description="Polar residues" evidence="1">
    <location>
        <begin position="51"/>
        <end position="61"/>
    </location>
</feature>
<gene>
    <name evidence="2" type="ORF">THOM_1145</name>
</gene>
<reference evidence="2 3" key="1">
    <citation type="journal article" date="2012" name="PLoS Pathog.">
        <title>The genome of the obligate intracellular parasite Trachipleistophora hominis: new insights into microsporidian genome dynamics and reductive evolution.</title>
        <authorList>
            <person name="Heinz E."/>
            <person name="Williams T.A."/>
            <person name="Nakjang S."/>
            <person name="Noel C.J."/>
            <person name="Swan D.C."/>
            <person name="Goldberg A.V."/>
            <person name="Harris S.R."/>
            <person name="Weinmaier T."/>
            <person name="Markert S."/>
            <person name="Becher D."/>
            <person name="Bernhardt J."/>
            <person name="Dagan T."/>
            <person name="Hacker C."/>
            <person name="Lucocq J.M."/>
            <person name="Schweder T."/>
            <person name="Rattei T."/>
            <person name="Hall N."/>
            <person name="Hirt R.P."/>
            <person name="Embley T.M."/>
        </authorList>
    </citation>
    <scope>NUCLEOTIDE SEQUENCE [LARGE SCALE GENOMIC DNA]</scope>
</reference>
<dbReference type="InParanoid" id="L7JX68"/>
<keyword evidence="3" id="KW-1185">Reference proteome</keyword>
<dbReference type="HOGENOM" id="CLU_1856805_0_0_1"/>
<organism evidence="2 3">
    <name type="scientific">Trachipleistophora hominis</name>
    <name type="common">Microsporidian parasite</name>
    <dbReference type="NCBI Taxonomy" id="72359"/>
    <lineage>
        <taxon>Eukaryota</taxon>
        <taxon>Fungi</taxon>
        <taxon>Fungi incertae sedis</taxon>
        <taxon>Microsporidia</taxon>
        <taxon>Pleistophoridae</taxon>
        <taxon>Trachipleistophora</taxon>
    </lineage>
</organism>
<dbReference type="Proteomes" id="UP000011185">
    <property type="component" value="Unassembled WGS sequence"/>
</dbReference>
<feature type="non-terminal residue" evidence="2">
    <location>
        <position position="1"/>
    </location>
</feature>
<protein>
    <submittedName>
        <fullName evidence="2">Uncharacterized protein</fullName>
    </submittedName>
</protein>
<evidence type="ECO:0000313" key="3">
    <source>
        <dbReference type="Proteomes" id="UP000011185"/>
    </source>
</evidence>
<feature type="region of interest" description="Disordered" evidence="1">
    <location>
        <begin position="33"/>
        <end position="61"/>
    </location>
</feature>
<dbReference type="VEuPathDB" id="MicrosporidiaDB:THOM_1145"/>
<evidence type="ECO:0000313" key="2">
    <source>
        <dbReference type="EMBL" id="ELQ75900.1"/>
    </source>
</evidence>
<accession>L7JX68</accession>
<proteinExistence type="predicted"/>
<evidence type="ECO:0000256" key="1">
    <source>
        <dbReference type="SAM" id="MobiDB-lite"/>
    </source>
</evidence>
<dbReference type="AlphaFoldDB" id="L7JX68"/>
<dbReference type="OrthoDB" id="10379566at2759"/>
<dbReference type="EMBL" id="JH993906">
    <property type="protein sequence ID" value="ELQ75900.1"/>
    <property type="molecule type" value="Genomic_DNA"/>
</dbReference>
<name>L7JX68_TRAHO</name>
<sequence>VGVSYRDIISSQNCCFIIFRCSPCSFTRREEMTSNNTNRNNAGIEKRCDRQAQNVTRSTGHPATTSYIIRDKNLRIRTRTCQSNKHLMVRINKRVEDALVVMRRILERNAYDTVYLMIKYGSIQRMDRSTLKMVYDTMGYVVYVGYMPGKMVKEDEYVCLYRMERIKSL</sequence>
<dbReference type="OMA" id="IVERNEY"/>